<evidence type="ECO:0000256" key="8">
    <source>
        <dbReference type="ARBA" id="ARBA00023027"/>
    </source>
</evidence>
<dbReference type="PROSITE" id="PS00893">
    <property type="entry name" value="NUDIX_BOX"/>
    <property type="match status" value="1"/>
</dbReference>
<dbReference type="InterPro" id="IPR015375">
    <property type="entry name" value="NADH_PPase-like_N"/>
</dbReference>
<dbReference type="PANTHER" id="PTHR42904">
    <property type="entry name" value="NUDIX HYDROLASE, NUDC SUBFAMILY"/>
    <property type="match status" value="1"/>
</dbReference>
<dbReference type="GO" id="GO:0006742">
    <property type="term" value="P:NADP+ catabolic process"/>
    <property type="evidence" value="ECO:0007669"/>
    <property type="project" value="TreeGrafter"/>
</dbReference>
<evidence type="ECO:0000313" key="12">
    <source>
        <dbReference type="Proteomes" id="UP000523821"/>
    </source>
</evidence>
<comment type="similarity">
    <text evidence="3">Belongs to the Nudix hydrolase family. NudC subfamily.</text>
</comment>
<reference evidence="11 12" key="1">
    <citation type="submission" date="2020-08" db="EMBL/GenBank/DDBJ databases">
        <title>Genomic Encyclopedia of Type Strains, Phase IV (KMG-IV): sequencing the most valuable type-strain genomes for metagenomic binning, comparative biology and taxonomic classification.</title>
        <authorList>
            <person name="Goeker M."/>
        </authorList>
    </citation>
    <scope>NUCLEOTIDE SEQUENCE [LARGE SCALE GENOMIC DNA]</scope>
    <source>
        <strain evidence="11 12">DSM 16268</strain>
    </source>
</reference>
<dbReference type="GO" id="GO:0046872">
    <property type="term" value="F:metal ion binding"/>
    <property type="evidence" value="ECO:0007669"/>
    <property type="project" value="UniProtKB-KW"/>
</dbReference>
<keyword evidence="12" id="KW-1185">Reference proteome</keyword>
<dbReference type="InterPro" id="IPR020084">
    <property type="entry name" value="NUDIX_hydrolase_CS"/>
</dbReference>
<dbReference type="Pfam" id="PF09297">
    <property type="entry name" value="Zn_ribbon_NUD"/>
    <property type="match status" value="1"/>
</dbReference>
<keyword evidence="5" id="KW-0479">Metal-binding</keyword>
<proteinExistence type="inferred from homology"/>
<dbReference type="InterPro" id="IPR049734">
    <property type="entry name" value="NudC-like_C"/>
</dbReference>
<feature type="domain" description="Nudix hydrolase" evidence="10">
    <location>
        <begin position="180"/>
        <end position="305"/>
    </location>
</feature>
<evidence type="ECO:0000313" key="11">
    <source>
        <dbReference type="EMBL" id="MBB5753179.1"/>
    </source>
</evidence>
<dbReference type="GO" id="GO:0019677">
    <property type="term" value="P:NAD+ catabolic process"/>
    <property type="evidence" value="ECO:0007669"/>
    <property type="project" value="TreeGrafter"/>
</dbReference>
<name>A0A7W9FM40_9HYPH</name>
<evidence type="ECO:0000256" key="1">
    <source>
        <dbReference type="ARBA" id="ARBA00001946"/>
    </source>
</evidence>
<comment type="caution">
    <text evidence="11">The sequence shown here is derived from an EMBL/GenBank/DDBJ whole genome shotgun (WGS) entry which is preliminary data.</text>
</comment>
<keyword evidence="6 11" id="KW-0378">Hydrolase</keyword>
<accession>A0A7W9FM40</accession>
<sequence>MTSIFSGLPQQEPSRRVGFSGNIIDRRSESRHPDTLAAALADPAARFLILRGDEAVLGPDGTPLFERETAERIAGAVEAAVLLGWNDGTPRLALALPAEAAIDEALGRPATLRALASAAAADPDFAGPVGAAPLGALAQARALFNWHASAQFCGRCGAPTVAAIAGYRRDCTACGTQTFPRTDPVAIMLAVEGDRCLLGRQPRFPKGMYSCLAGFVEPGETIEDAVRREIREEAGILIGKVRYHASQPWPFPNSLMIGCHAEALSFDVHPDVDELEDCRWFSRAEAASMLAGAHPDGLGAPNPMAIAHELLRSWVEGRIG</sequence>
<dbReference type="InterPro" id="IPR015376">
    <property type="entry name" value="Znr_NADH_PPase"/>
</dbReference>
<dbReference type="SUPFAM" id="SSF55811">
    <property type="entry name" value="Nudix"/>
    <property type="match status" value="1"/>
</dbReference>
<dbReference type="InterPro" id="IPR000086">
    <property type="entry name" value="NUDIX_hydrolase_dom"/>
</dbReference>
<comment type="cofactor">
    <cofactor evidence="2">
        <name>Zn(2+)</name>
        <dbReference type="ChEBI" id="CHEBI:29105"/>
    </cofactor>
</comment>
<evidence type="ECO:0000256" key="6">
    <source>
        <dbReference type="ARBA" id="ARBA00022801"/>
    </source>
</evidence>
<dbReference type="PROSITE" id="PS51462">
    <property type="entry name" value="NUDIX"/>
    <property type="match status" value="1"/>
</dbReference>
<dbReference type="EMBL" id="JACHOO010000004">
    <property type="protein sequence ID" value="MBB5753179.1"/>
    <property type="molecule type" value="Genomic_DNA"/>
</dbReference>
<keyword evidence="8" id="KW-0520">NAD</keyword>
<evidence type="ECO:0000259" key="10">
    <source>
        <dbReference type="PROSITE" id="PS51462"/>
    </source>
</evidence>
<dbReference type="CDD" id="cd03429">
    <property type="entry name" value="NUDIX_NADH_pyrophosphatase_Nudt13"/>
    <property type="match status" value="1"/>
</dbReference>
<comment type="catalytic activity">
    <reaction evidence="9">
        <text>a 5'-end NAD(+)-phospho-ribonucleoside in mRNA + H2O = a 5'-end phospho-adenosine-phospho-ribonucleoside in mRNA + beta-nicotinamide D-ribonucleotide + 2 H(+)</text>
        <dbReference type="Rhea" id="RHEA:60876"/>
        <dbReference type="Rhea" id="RHEA-COMP:15698"/>
        <dbReference type="Rhea" id="RHEA-COMP:15719"/>
        <dbReference type="ChEBI" id="CHEBI:14649"/>
        <dbReference type="ChEBI" id="CHEBI:15377"/>
        <dbReference type="ChEBI" id="CHEBI:15378"/>
        <dbReference type="ChEBI" id="CHEBI:144029"/>
        <dbReference type="ChEBI" id="CHEBI:144051"/>
    </reaction>
    <physiologicalReaction direction="left-to-right" evidence="9">
        <dbReference type="Rhea" id="RHEA:60877"/>
    </physiologicalReaction>
</comment>
<evidence type="ECO:0000256" key="7">
    <source>
        <dbReference type="ARBA" id="ARBA00022842"/>
    </source>
</evidence>
<dbReference type="NCBIfam" id="NF001299">
    <property type="entry name" value="PRK00241.1"/>
    <property type="match status" value="1"/>
</dbReference>
<evidence type="ECO:0000256" key="9">
    <source>
        <dbReference type="ARBA" id="ARBA00023679"/>
    </source>
</evidence>
<comment type="cofactor">
    <cofactor evidence="1">
        <name>Mg(2+)</name>
        <dbReference type="ChEBI" id="CHEBI:18420"/>
    </cofactor>
</comment>
<keyword evidence="7" id="KW-0460">Magnesium</keyword>
<dbReference type="Pfam" id="PF00293">
    <property type="entry name" value="NUDIX"/>
    <property type="match status" value="1"/>
</dbReference>
<evidence type="ECO:0000256" key="3">
    <source>
        <dbReference type="ARBA" id="ARBA00009595"/>
    </source>
</evidence>
<protein>
    <recommendedName>
        <fullName evidence="4">NAD(+) diphosphatase</fullName>
        <ecNumber evidence="4">3.6.1.22</ecNumber>
    </recommendedName>
</protein>
<dbReference type="AlphaFoldDB" id="A0A7W9FM40"/>
<dbReference type="GO" id="GO:0005829">
    <property type="term" value="C:cytosol"/>
    <property type="evidence" value="ECO:0007669"/>
    <property type="project" value="TreeGrafter"/>
</dbReference>
<organism evidence="11 12">
    <name type="scientific">Prosthecomicrobium pneumaticum</name>
    <dbReference type="NCBI Taxonomy" id="81895"/>
    <lineage>
        <taxon>Bacteria</taxon>
        <taxon>Pseudomonadati</taxon>
        <taxon>Pseudomonadota</taxon>
        <taxon>Alphaproteobacteria</taxon>
        <taxon>Hyphomicrobiales</taxon>
        <taxon>Kaistiaceae</taxon>
        <taxon>Prosthecomicrobium</taxon>
    </lineage>
</organism>
<dbReference type="GO" id="GO:0035529">
    <property type="term" value="F:NADH pyrophosphatase activity"/>
    <property type="evidence" value="ECO:0007669"/>
    <property type="project" value="TreeGrafter"/>
</dbReference>
<dbReference type="InterPro" id="IPR050241">
    <property type="entry name" value="NAD-cap_RNA_hydrolase_NudC"/>
</dbReference>
<evidence type="ECO:0000256" key="4">
    <source>
        <dbReference type="ARBA" id="ARBA00012381"/>
    </source>
</evidence>
<dbReference type="EC" id="3.6.1.22" evidence="4"/>
<evidence type="ECO:0000256" key="2">
    <source>
        <dbReference type="ARBA" id="ARBA00001947"/>
    </source>
</evidence>
<dbReference type="RefSeq" id="WP_183855744.1">
    <property type="nucleotide sequence ID" value="NZ_JACHOO010000004.1"/>
</dbReference>
<dbReference type="PANTHER" id="PTHR42904:SF6">
    <property type="entry name" value="NAD-CAPPED RNA HYDROLASE NUDT12"/>
    <property type="match status" value="1"/>
</dbReference>
<dbReference type="InterPro" id="IPR015797">
    <property type="entry name" value="NUDIX_hydrolase-like_dom_sf"/>
</dbReference>
<dbReference type="Gene3D" id="3.90.79.20">
    <property type="match status" value="1"/>
</dbReference>
<gene>
    <name evidence="11" type="ORF">GGQ63_002245</name>
</gene>
<evidence type="ECO:0000256" key="5">
    <source>
        <dbReference type="ARBA" id="ARBA00022723"/>
    </source>
</evidence>
<dbReference type="Gene3D" id="3.90.79.10">
    <property type="entry name" value="Nucleoside Triphosphate Pyrophosphohydrolase"/>
    <property type="match status" value="1"/>
</dbReference>
<dbReference type="Pfam" id="PF09296">
    <property type="entry name" value="NUDIX-like"/>
    <property type="match status" value="1"/>
</dbReference>
<dbReference type="Proteomes" id="UP000523821">
    <property type="component" value="Unassembled WGS sequence"/>
</dbReference>